<dbReference type="AlphaFoldDB" id="A0A0C2IFU2"/>
<keyword evidence="4" id="KW-1185">Reference proteome</keyword>
<dbReference type="EMBL" id="JXDG01000003">
    <property type="protein sequence ID" value="KIH85890.1"/>
    <property type="molecule type" value="Genomic_DNA"/>
</dbReference>
<dbReference type="Gene3D" id="3.40.50.2000">
    <property type="entry name" value="Glycogen Phosphorylase B"/>
    <property type="match status" value="2"/>
</dbReference>
<evidence type="ECO:0000259" key="2">
    <source>
        <dbReference type="Pfam" id="PF13439"/>
    </source>
</evidence>
<dbReference type="PATRIC" id="fig|226910.6.peg.258"/>
<dbReference type="Proteomes" id="UP000031535">
    <property type="component" value="Unassembled WGS sequence"/>
</dbReference>
<evidence type="ECO:0000313" key="4">
    <source>
        <dbReference type="Proteomes" id="UP000031535"/>
    </source>
</evidence>
<dbReference type="PANTHER" id="PTHR46401:SF2">
    <property type="entry name" value="GLYCOSYLTRANSFERASE WBBK-RELATED"/>
    <property type="match status" value="1"/>
</dbReference>
<evidence type="ECO:0000256" key="1">
    <source>
        <dbReference type="ARBA" id="ARBA00022679"/>
    </source>
</evidence>
<name>A0A0C2IFU2_9PSED</name>
<gene>
    <name evidence="3" type="ORF">UCMB321_0257</name>
</gene>
<organism evidence="3 4">
    <name type="scientific">Pseudomonas batumici</name>
    <dbReference type="NCBI Taxonomy" id="226910"/>
    <lineage>
        <taxon>Bacteria</taxon>
        <taxon>Pseudomonadati</taxon>
        <taxon>Pseudomonadota</taxon>
        <taxon>Gammaproteobacteria</taxon>
        <taxon>Pseudomonadales</taxon>
        <taxon>Pseudomonadaceae</taxon>
        <taxon>Pseudomonas</taxon>
    </lineage>
</organism>
<comment type="caution">
    <text evidence="3">The sequence shown here is derived from an EMBL/GenBank/DDBJ whole genome shotgun (WGS) entry which is preliminary data.</text>
</comment>
<dbReference type="PANTHER" id="PTHR46401">
    <property type="entry name" value="GLYCOSYLTRANSFERASE WBBK-RELATED"/>
    <property type="match status" value="1"/>
</dbReference>
<keyword evidence="1 3" id="KW-0808">Transferase</keyword>
<protein>
    <submittedName>
        <fullName evidence="3">Glycosyl transferase, group 1 family protein</fullName>
    </submittedName>
</protein>
<sequence>MRIGLDYRPAAGYAHSGIGRQNLALEQALRAHPEVSLQLFGVAPEDHPIRRRVHCPKWGSPLQGIHRLPVRLRFEAGFLPGALREAGIEVYLCNFNMGLPPGRKPAGLRYVLQLHDLFQLTLQNSHGSKLKEQVYRVTDRLSISRSVKLADRIWTPSQYTADELVKLFPEARDKVRVLPNLVSGFAGEAADITDLQVPARYWLAVGTREPRKNIPWFVAAWHAARQQSPQVPELLLIGSPEDLPAPVRHLPGLHYLTGLSDAQLHAVYQQAGRLWQPSYAEGFGLPVIEALSVGTPVAVASGSALDEITPSDCPRFSPTDGPALSALMTRLADAPAEDPDALRAWARGYDTAAYRERFNQLLEELK</sequence>
<evidence type="ECO:0000313" key="3">
    <source>
        <dbReference type="EMBL" id="KIH85890.1"/>
    </source>
</evidence>
<dbReference type="CDD" id="cd03809">
    <property type="entry name" value="GT4_MtfB-like"/>
    <property type="match status" value="1"/>
</dbReference>
<feature type="domain" description="Glycosyltransferase subfamily 4-like N-terminal" evidence="2">
    <location>
        <begin position="17"/>
        <end position="182"/>
    </location>
</feature>
<dbReference type="GO" id="GO:0009103">
    <property type="term" value="P:lipopolysaccharide biosynthetic process"/>
    <property type="evidence" value="ECO:0007669"/>
    <property type="project" value="TreeGrafter"/>
</dbReference>
<dbReference type="GO" id="GO:0016757">
    <property type="term" value="F:glycosyltransferase activity"/>
    <property type="evidence" value="ECO:0007669"/>
    <property type="project" value="TreeGrafter"/>
</dbReference>
<reference evidence="3 4" key="1">
    <citation type="submission" date="2015-01" db="EMBL/GenBank/DDBJ databases">
        <title>Complete genome of Pseudomonas batumici UCM B-321 producer of the batumin antibiotic with strong antistaphilococcal and potential anticancer activity.</title>
        <authorList>
            <person name="Klochko V.V."/>
            <person name="Zelena L.B."/>
            <person name="Elena K.A."/>
            <person name="Reva O.N."/>
        </authorList>
    </citation>
    <scope>NUCLEOTIDE SEQUENCE [LARGE SCALE GENOMIC DNA]</scope>
    <source>
        <strain evidence="3 4">UCM B-321</strain>
    </source>
</reference>
<dbReference type="Pfam" id="PF13439">
    <property type="entry name" value="Glyco_transf_4"/>
    <property type="match status" value="1"/>
</dbReference>
<dbReference type="STRING" id="226910.UCMB321_0257"/>
<dbReference type="Pfam" id="PF13692">
    <property type="entry name" value="Glyco_trans_1_4"/>
    <property type="match status" value="1"/>
</dbReference>
<dbReference type="InterPro" id="IPR028098">
    <property type="entry name" value="Glyco_trans_4-like_N"/>
</dbReference>
<dbReference type="SUPFAM" id="SSF53756">
    <property type="entry name" value="UDP-Glycosyltransferase/glycogen phosphorylase"/>
    <property type="match status" value="1"/>
</dbReference>
<dbReference type="OrthoDB" id="9801609at2"/>
<proteinExistence type="predicted"/>
<dbReference type="RefSeq" id="WP_040063223.1">
    <property type="nucleotide sequence ID" value="NZ_JXDG01000003.1"/>
</dbReference>
<accession>A0A0C2IFU2</accession>